<organism evidence="2 3">
    <name type="scientific">Kineococcus xinjiangensis</name>
    <dbReference type="NCBI Taxonomy" id="512762"/>
    <lineage>
        <taxon>Bacteria</taxon>
        <taxon>Bacillati</taxon>
        <taxon>Actinomycetota</taxon>
        <taxon>Actinomycetes</taxon>
        <taxon>Kineosporiales</taxon>
        <taxon>Kineosporiaceae</taxon>
        <taxon>Kineococcus</taxon>
    </lineage>
</organism>
<sequence length="483" mass="51511">MPTPRSPHDAHRDAHSDIEEGVGLREDLRQDLHVIAAAARTTGTGASGGARPPAGAWLDNRDRISAHARRRRRRRLLAAPVAAAVLLAGGGLAAQQWWPNTPTTRTAPAGMEDSSVPLTSWRWAPLPAPPLAPRSWVVTAWTGSEALFLGGSTKPCPPSREGMCSVRPDDGFSQRDGMAYNPATGGWRSTAPAPQPIIAITPHTTIGDRVYVLTQDAVLVYDAAEDSWGDLPLPPEYPFRSGAEVSLVPFDGKLVALAPTSLSVPDDPQLELIHAVYDPADGDDGEWTPLPDDPLDADSRVGLDTPHGLLLLGTDNERYTPGEPPPLVRAALLDPTTSTWRRLPDSDQLNGYHWTWTGSRAIDATPGASMGSDNVYGRLIPNGGALTLPEGTWSPLPEAPGNGWPQTGWPVEATGGARGATNGFLYDDTTQTWITLPPPKPDLTEHAPGPAVWTSHGLVVLGSGTFPKATDPARTAWIFQPPR</sequence>
<dbReference type="EMBL" id="PTJD01000016">
    <property type="protein sequence ID" value="PPK92225.1"/>
    <property type="molecule type" value="Genomic_DNA"/>
</dbReference>
<protein>
    <recommendedName>
        <fullName evidence="4">Galactose oxidase-like protein</fullName>
    </recommendedName>
</protein>
<dbReference type="Gene3D" id="2.120.10.80">
    <property type="entry name" value="Kelch-type beta propeller"/>
    <property type="match status" value="1"/>
</dbReference>
<dbReference type="SUPFAM" id="SSF117281">
    <property type="entry name" value="Kelch motif"/>
    <property type="match status" value="1"/>
</dbReference>
<dbReference type="Proteomes" id="UP000239485">
    <property type="component" value="Unassembled WGS sequence"/>
</dbReference>
<name>A0A2S6IDD2_9ACTN</name>
<gene>
    <name evidence="2" type="ORF">CLV92_11687</name>
</gene>
<dbReference type="AlphaFoldDB" id="A0A2S6IDD2"/>
<proteinExistence type="predicted"/>
<evidence type="ECO:0000256" key="1">
    <source>
        <dbReference type="SAM" id="Phobius"/>
    </source>
</evidence>
<dbReference type="InterPro" id="IPR015915">
    <property type="entry name" value="Kelch-typ_b-propeller"/>
</dbReference>
<reference evidence="2 3" key="1">
    <citation type="submission" date="2018-02" db="EMBL/GenBank/DDBJ databases">
        <title>Genomic Encyclopedia of Archaeal and Bacterial Type Strains, Phase II (KMG-II): from individual species to whole genera.</title>
        <authorList>
            <person name="Goeker M."/>
        </authorList>
    </citation>
    <scope>NUCLEOTIDE SEQUENCE [LARGE SCALE GENOMIC DNA]</scope>
    <source>
        <strain evidence="2 3">DSM 22857</strain>
    </source>
</reference>
<keyword evidence="3" id="KW-1185">Reference proteome</keyword>
<dbReference type="RefSeq" id="WP_146099642.1">
    <property type="nucleotide sequence ID" value="NZ_PTJD01000016.1"/>
</dbReference>
<accession>A0A2S6IDD2</accession>
<dbReference type="OrthoDB" id="3420153at2"/>
<feature type="transmembrane region" description="Helical" evidence="1">
    <location>
        <begin position="76"/>
        <end position="98"/>
    </location>
</feature>
<evidence type="ECO:0000313" key="2">
    <source>
        <dbReference type="EMBL" id="PPK92225.1"/>
    </source>
</evidence>
<evidence type="ECO:0000313" key="3">
    <source>
        <dbReference type="Proteomes" id="UP000239485"/>
    </source>
</evidence>
<keyword evidence="1" id="KW-1133">Transmembrane helix</keyword>
<keyword evidence="1" id="KW-0812">Transmembrane</keyword>
<evidence type="ECO:0008006" key="4">
    <source>
        <dbReference type="Google" id="ProtNLM"/>
    </source>
</evidence>
<comment type="caution">
    <text evidence="2">The sequence shown here is derived from an EMBL/GenBank/DDBJ whole genome shotgun (WGS) entry which is preliminary data.</text>
</comment>
<keyword evidence="1" id="KW-0472">Membrane</keyword>